<feature type="transmembrane region" description="Helical" evidence="1">
    <location>
        <begin position="82"/>
        <end position="103"/>
    </location>
</feature>
<sequence length="138" mass="16163">MELNQVGLPLPAYVTMLFIVAIVGCFYLITIFQFKKDPGILSHRIWEKMHIITILIFTASLLIFVTLIVVTPLDEWIQKWRGLLYLIMIYFFFLIYWFMLSIVNKYMATTMSKINKIHVSFAGTAFLLIVIIFFLPSI</sequence>
<name>A0ABD5L2N7_PRIAR</name>
<feature type="transmembrane region" description="Helical" evidence="1">
    <location>
        <begin position="115"/>
        <end position="135"/>
    </location>
</feature>
<evidence type="ECO:0000256" key="1">
    <source>
        <dbReference type="SAM" id="Phobius"/>
    </source>
</evidence>
<comment type="caution">
    <text evidence="2">The sequence shown here is derived from an EMBL/GenBank/DDBJ whole genome shotgun (WGS) entry which is preliminary data.</text>
</comment>
<dbReference type="Proteomes" id="UP001418804">
    <property type="component" value="Unassembled WGS sequence"/>
</dbReference>
<protein>
    <submittedName>
        <fullName evidence="2">Uncharacterized protein</fullName>
    </submittedName>
</protein>
<dbReference type="EMBL" id="JBDIVD010000003">
    <property type="protein sequence ID" value="MEN3156574.1"/>
    <property type="molecule type" value="Genomic_DNA"/>
</dbReference>
<gene>
    <name evidence="2" type="ORF">ABDD91_27420</name>
</gene>
<evidence type="ECO:0000313" key="3">
    <source>
        <dbReference type="Proteomes" id="UP001418804"/>
    </source>
</evidence>
<reference evidence="2 3" key="1">
    <citation type="submission" date="2024-05" db="EMBL/GenBank/DDBJ databases">
        <title>The mechanism of isolation and screening of efficient mineral weathering bacteria priestia aryabhattai c4-10 with weathered biotite.</title>
        <authorList>
            <person name="Yang S."/>
        </authorList>
    </citation>
    <scope>NUCLEOTIDE SEQUENCE [LARGE SCALE GENOMIC DNA]</scope>
    <source>
        <strain evidence="2 3">C4-10</strain>
    </source>
</reference>
<keyword evidence="1" id="KW-0812">Transmembrane</keyword>
<feature type="transmembrane region" description="Helical" evidence="1">
    <location>
        <begin position="12"/>
        <end position="30"/>
    </location>
</feature>
<evidence type="ECO:0000313" key="2">
    <source>
        <dbReference type="EMBL" id="MEN3156574.1"/>
    </source>
</evidence>
<organism evidence="2 3">
    <name type="scientific">Priestia aryabhattai</name>
    <name type="common">Bacillus aryabhattai</name>
    <dbReference type="NCBI Taxonomy" id="412384"/>
    <lineage>
        <taxon>Bacteria</taxon>
        <taxon>Bacillati</taxon>
        <taxon>Bacillota</taxon>
        <taxon>Bacilli</taxon>
        <taxon>Bacillales</taxon>
        <taxon>Bacillaceae</taxon>
        <taxon>Priestia</taxon>
    </lineage>
</organism>
<feature type="transmembrane region" description="Helical" evidence="1">
    <location>
        <begin position="51"/>
        <end position="70"/>
    </location>
</feature>
<proteinExistence type="predicted"/>
<reference evidence="2 3" key="2">
    <citation type="submission" date="2024-05" db="EMBL/GenBank/DDBJ databases">
        <authorList>
            <person name="Zheng X."/>
        </authorList>
    </citation>
    <scope>NUCLEOTIDE SEQUENCE [LARGE SCALE GENOMIC DNA]</scope>
    <source>
        <strain evidence="2 3">C4-10</strain>
    </source>
</reference>
<dbReference type="RefSeq" id="WP_155404445.1">
    <property type="nucleotide sequence ID" value="NZ_JAMAUD010000018.1"/>
</dbReference>
<keyword evidence="1" id="KW-0472">Membrane</keyword>
<keyword evidence="1" id="KW-1133">Transmembrane helix</keyword>
<accession>A0ABD5L2N7</accession>
<dbReference type="AlphaFoldDB" id="A0ABD5L2N7"/>